<evidence type="ECO:0000313" key="13">
    <source>
        <dbReference type="EMBL" id="TKB03821.1"/>
    </source>
</evidence>
<dbReference type="PROSITE" id="PS50835">
    <property type="entry name" value="IG_LIKE"/>
    <property type="match status" value="1"/>
</dbReference>
<feature type="chain" id="PRO_5020676738" evidence="11">
    <location>
        <begin position="25"/>
        <end position="1339"/>
    </location>
</feature>
<keyword evidence="8" id="KW-0862">Zinc</keyword>
<name>A0A4U0ZJQ0_9ALTE</name>
<evidence type="ECO:0000256" key="7">
    <source>
        <dbReference type="ARBA" id="ARBA00022801"/>
    </source>
</evidence>
<keyword evidence="11" id="KW-0732">Signal</keyword>
<dbReference type="Gene3D" id="3.10.170.10">
    <property type="match status" value="1"/>
</dbReference>
<sequence>MLNLKLTTVSAAVAAVLASTAVDAVPTNYTKLSNSSSVSKASSFNATSHDADFQRELAARPTVSGIASQFDSEMGKATFVWAPKNLSAPSLSALEPEARAEFAADYYLSALTGVNRTKSTVNSANLVYMHDLGKGSRIAKYRQNILGVEVFNREYSVMLNAEYSLVAGSGYFSQNLLPEGQIAPNMDFGNSNTAVSIAFKDLNAGDINLSLDADSANEKYETFVATPFSNDLVVDSKPRAKKVYFDSDNGLIAAYYVEVSVADVNSVESEYFGYVVDANSGKVLLKNNLVAHSTEFTYRAYAKENGYPLQGPHGDVIPQLTEGNDPTEILDASLVTLSHYESLSTEDPWLEEGATITSGNNAFAYADVIPPQGFNNGDFTAETTSQNTFDYVLSDDERANSYNNRKAAIVNLFYMTNFLHDYYYDYGFDEASGNAQLSNYDRGGFEGDPLELQAQDYSGLNNANMATPADGSSPRMQQYLWNDKDATVGEDWGTVVTNVDGLGLLESSQIASFGPQQYSDVSGSVVRLVDGDLTAGSETDGCEPAINSDALAGNIAIIDRGGCAFTEKVINAQEAGAIGALIVNNIDDGTPAPMGGTDPLVSIPSMGLNFEEGSQVYAEVDANIDLQVEMFSNFPLKDSTFDNAIIAHEFGHYIQNRLVGNASGLINFQGRAMGEGWSDVHALLFVTKEEDLAIPGNDMLQANYGVGTFVADFFRGIRRAPYSTNMEINPFTFQHISTGAAPDGFPATTNASPHGAGEIWAVTLWEMYVALVNEHGFDEGRDRMSRYIVEGYKMTPVAPTYTEARDAILASVYANNPEDFELSIAAFAKRGMGLGAISPDRFDADLMNVVESNAVELASFTAASFTLDANYDGETVGYCSADGILDNGETATLSVTVNNSGSESLTGVTGQIVVVSDHDVVIENDGVIVFGDMTPFSSSTVDGIEVSLEGAGTADEIELEIRFPEQVEGDDIVEPEPISLTASVNFDFDKKAPVGGSSTSDMETVSLFEDFVENVIDGDGLALGTRVVDTVNTNFFQSRNPGVNLGAQTMLIRNNDFISDVAYETDTVEIGFNGNFTISFWHAYLIESGYDGGVVEISINGGEWQDATNFGQFTNGGYNQVLGEIADQPLSGRAVFSGRNLAADFSTAGNTESIVFDEVLNGNVVKFRFRMASDSAVSDFGWFIDNVTFSNIEGPVFNEVVAGDTADCDNSLPRIVVPETIEVIEGETGTIEAVASDRNGDTLSYSWVQTAGQDVELTNADTATLTFSTPSISIDATLEFEVTVSDGKGSVTAQTTVNVSNVSTPQPQPSSGGSSGGSMGWIALLLAPAVYLRRRMKRS</sequence>
<keyword evidence="9" id="KW-0482">Metalloprotease</keyword>
<dbReference type="InterPro" id="IPR050371">
    <property type="entry name" value="Fungal_virulence_M36"/>
</dbReference>
<dbReference type="Pfam" id="PF02128">
    <property type="entry name" value="Peptidase_M36"/>
    <property type="match status" value="1"/>
</dbReference>
<protein>
    <submittedName>
        <fullName evidence="13">GlyGly-CTERM sorting domain-containing protein</fullName>
    </submittedName>
</protein>
<dbReference type="GO" id="GO:0006508">
    <property type="term" value="P:proteolysis"/>
    <property type="evidence" value="ECO:0007669"/>
    <property type="project" value="UniProtKB-KW"/>
</dbReference>
<evidence type="ECO:0000256" key="8">
    <source>
        <dbReference type="ARBA" id="ARBA00022833"/>
    </source>
</evidence>
<evidence type="ECO:0000259" key="12">
    <source>
        <dbReference type="PROSITE" id="PS50835"/>
    </source>
</evidence>
<evidence type="ECO:0000256" key="5">
    <source>
        <dbReference type="ARBA" id="ARBA00022670"/>
    </source>
</evidence>
<dbReference type="GO" id="GO:0008270">
    <property type="term" value="F:zinc ion binding"/>
    <property type="evidence" value="ECO:0007669"/>
    <property type="project" value="InterPro"/>
</dbReference>
<dbReference type="Gene3D" id="2.60.40.3010">
    <property type="match status" value="1"/>
</dbReference>
<gene>
    <name evidence="13" type="ORF">E5672_06975</name>
</gene>
<feature type="domain" description="Ig-like" evidence="12">
    <location>
        <begin position="1213"/>
        <end position="1298"/>
    </location>
</feature>
<keyword evidence="7" id="KW-0378">Hydrolase</keyword>
<dbReference type="InterPro" id="IPR046450">
    <property type="entry name" value="PA_dom_sf"/>
</dbReference>
<dbReference type="InterPro" id="IPR003137">
    <property type="entry name" value="PA_domain"/>
</dbReference>
<keyword evidence="6" id="KW-0479">Metal-binding</keyword>
<dbReference type="Pfam" id="PF02225">
    <property type="entry name" value="PA"/>
    <property type="match status" value="1"/>
</dbReference>
<dbReference type="GO" id="GO:0004222">
    <property type="term" value="F:metalloendopeptidase activity"/>
    <property type="evidence" value="ECO:0007669"/>
    <property type="project" value="InterPro"/>
</dbReference>
<dbReference type="Gene3D" id="3.50.30.30">
    <property type="match status" value="1"/>
</dbReference>
<dbReference type="PANTHER" id="PTHR33478:SF1">
    <property type="entry name" value="EXTRACELLULAR METALLOPROTEINASE MEP"/>
    <property type="match status" value="1"/>
</dbReference>
<dbReference type="InterPro" id="IPR027268">
    <property type="entry name" value="Peptidase_M4/M1_CTD_sf"/>
</dbReference>
<dbReference type="CDD" id="cd04818">
    <property type="entry name" value="PA_subtilisin_1"/>
    <property type="match status" value="1"/>
</dbReference>
<comment type="similarity">
    <text evidence="3">Belongs to the peptidase M36 family.</text>
</comment>
<comment type="subcellular location">
    <subcellularLocation>
        <location evidence="2">Secreted</location>
    </subcellularLocation>
</comment>
<feature type="signal peptide" evidence="11">
    <location>
        <begin position="1"/>
        <end position="24"/>
    </location>
</feature>
<dbReference type="PANTHER" id="PTHR33478">
    <property type="entry name" value="EXTRACELLULAR METALLOPROTEINASE MEP"/>
    <property type="match status" value="1"/>
</dbReference>
<dbReference type="InterPro" id="IPR007110">
    <property type="entry name" value="Ig-like_dom"/>
</dbReference>
<evidence type="ECO:0000256" key="9">
    <source>
        <dbReference type="ARBA" id="ARBA00023049"/>
    </source>
</evidence>
<evidence type="ECO:0000313" key="14">
    <source>
        <dbReference type="Proteomes" id="UP000305471"/>
    </source>
</evidence>
<dbReference type="Proteomes" id="UP000305471">
    <property type="component" value="Unassembled WGS sequence"/>
</dbReference>
<dbReference type="Pfam" id="PF22352">
    <property type="entry name" value="K319L-like_PKD"/>
    <property type="match status" value="1"/>
</dbReference>
<evidence type="ECO:0000256" key="1">
    <source>
        <dbReference type="ARBA" id="ARBA00001947"/>
    </source>
</evidence>
<dbReference type="RefSeq" id="WP_136781539.1">
    <property type="nucleotide sequence ID" value="NZ_SWCO01000003.1"/>
</dbReference>
<comment type="caution">
    <text evidence="13">The sequence shown here is derived from an EMBL/GenBank/DDBJ whole genome shotgun (WGS) entry which is preliminary data.</text>
</comment>
<evidence type="ECO:0000256" key="4">
    <source>
        <dbReference type="ARBA" id="ARBA00022525"/>
    </source>
</evidence>
<dbReference type="NCBIfam" id="NF038111">
    <property type="entry name" value="rhom_dep_M36"/>
    <property type="match status" value="1"/>
</dbReference>
<evidence type="ECO:0000256" key="6">
    <source>
        <dbReference type="ARBA" id="ARBA00022723"/>
    </source>
</evidence>
<evidence type="ECO:0000256" key="11">
    <source>
        <dbReference type="SAM" id="SignalP"/>
    </source>
</evidence>
<dbReference type="EMBL" id="SWCO01000003">
    <property type="protein sequence ID" value="TKB03821.1"/>
    <property type="molecule type" value="Genomic_DNA"/>
</dbReference>
<accession>A0A4U0ZJQ0</accession>
<keyword evidence="4" id="KW-0964">Secreted</keyword>
<dbReference type="NCBIfam" id="TIGR03501">
    <property type="entry name" value="GlyGly_CTERM"/>
    <property type="match status" value="1"/>
</dbReference>
<keyword evidence="14" id="KW-1185">Reference proteome</keyword>
<dbReference type="SUPFAM" id="SSF52025">
    <property type="entry name" value="PA domain"/>
    <property type="match status" value="1"/>
</dbReference>
<dbReference type="SUPFAM" id="SSF55486">
    <property type="entry name" value="Metalloproteases ('zincins'), catalytic domain"/>
    <property type="match status" value="1"/>
</dbReference>
<organism evidence="13 14">
    <name type="scientific">Alteromonas portus</name>
    <dbReference type="NCBI Taxonomy" id="2565549"/>
    <lineage>
        <taxon>Bacteria</taxon>
        <taxon>Pseudomonadati</taxon>
        <taxon>Pseudomonadota</taxon>
        <taxon>Gammaproteobacteria</taxon>
        <taxon>Alteromonadales</taxon>
        <taxon>Alteromonadaceae</taxon>
        <taxon>Alteromonas/Salinimonas group</taxon>
        <taxon>Alteromonas</taxon>
    </lineage>
</organism>
<dbReference type="GO" id="GO:0005615">
    <property type="term" value="C:extracellular space"/>
    <property type="evidence" value="ECO:0007669"/>
    <property type="project" value="InterPro"/>
</dbReference>
<evidence type="ECO:0000256" key="3">
    <source>
        <dbReference type="ARBA" id="ARBA00006006"/>
    </source>
</evidence>
<evidence type="ECO:0000256" key="2">
    <source>
        <dbReference type="ARBA" id="ARBA00004613"/>
    </source>
</evidence>
<keyword evidence="5" id="KW-0645">Protease</keyword>
<dbReference type="InterPro" id="IPR020008">
    <property type="entry name" value="GlyGly_CTERM"/>
</dbReference>
<keyword evidence="10" id="KW-0865">Zymogen</keyword>
<evidence type="ECO:0000256" key="10">
    <source>
        <dbReference type="ARBA" id="ARBA00023145"/>
    </source>
</evidence>
<reference evidence="13 14" key="1">
    <citation type="submission" date="2019-04" db="EMBL/GenBank/DDBJ databases">
        <title>Alteromonas portus sp. nov., an alginate lyase-excreting marine bacterium.</title>
        <authorList>
            <person name="Huang H."/>
            <person name="Mo K."/>
            <person name="Bao S."/>
        </authorList>
    </citation>
    <scope>NUCLEOTIDE SEQUENCE [LARGE SCALE GENOMIC DNA]</scope>
    <source>
        <strain evidence="13 14">HB161718</strain>
    </source>
</reference>
<dbReference type="Gene3D" id="1.10.390.10">
    <property type="entry name" value="Neutral Protease Domain 2"/>
    <property type="match status" value="1"/>
</dbReference>
<dbReference type="InterPro" id="IPR001842">
    <property type="entry name" value="Peptidase_M36"/>
</dbReference>
<proteinExistence type="inferred from homology"/>
<dbReference type="OrthoDB" id="614750at2"/>
<comment type="cofactor">
    <cofactor evidence="1">
        <name>Zn(2+)</name>
        <dbReference type="ChEBI" id="CHEBI:29105"/>
    </cofactor>
</comment>